<protein>
    <recommendedName>
        <fullName evidence="9">GOLD domain-containing protein</fullName>
    </recommendedName>
</protein>
<dbReference type="SUPFAM" id="SSF47027">
    <property type="entry name" value="Acyl-CoA binding protein"/>
    <property type="match status" value="1"/>
</dbReference>
<dbReference type="InterPro" id="IPR009038">
    <property type="entry name" value="GOLD_dom"/>
</dbReference>
<evidence type="ECO:0000259" key="5">
    <source>
        <dbReference type="PROSITE" id="PS51228"/>
    </source>
</evidence>
<organism evidence="6">
    <name type="scientific">Dendroctonus ponderosae</name>
    <name type="common">Mountain pine beetle</name>
    <dbReference type="NCBI Taxonomy" id="77166"/>
    <lineage>
        <taxon>Eukaryota</taxon>
        <taxon>Metazoa</taxon>
        <taxon>Ecdysozoa</taxon>
        <taxon>Arthropoda</taxon>
        <taxon>Hexapoda</taxon>
        <taxon>Insecta</taxon>
        <taxon>Pterygota</taxon>
        <taxon>Neoptera</taxon>
        <taxon>Endopterygota</taxon>
        <taxon>Coleoptera</taxon>
        <taxon>Polyphaga</taxon>
        <taxon>Cucujiformia</taxon>
        <taxon>Curculionidae</taxon>
        <taxon>Scolytinae</taxon>
        <taxon>Dendroctonus</taxon>
    </lineage>
</organism>
<dbReference type="KEGG" id="dpa:109543695"/>
<dbReference type="Gene3D" id="2.60.120.680">
    <property type="entry name" value="GOLD domain"/>
    <property type="match status" value="1"/>
</dbReference>
<feature type="non-terminal residue" evidence="6">
    <location>
        <position position="1"/>
    </location>
</feature>
<keyword evidence="8" id="KW-1185">Reference proteome</keyword>
<dbReference type="Gene3D" id="1.20.80.10">
    <property type="match status" value="1"/>
</dbReference>
<dbReference type="EnsemblMetazoa" id="XM_019913517.1">
    <property type="protein sequence ID" value="XP_019769076.1"/>
    <property type="gene ID" value="LOC109543695"/>
</dbReference>
<name>N6T2Y4_DENPD</name>
<dbReference type="AlphaFoldDB" id="N6T2Y4"/>
<evidence type="ECO:0000313" key="6">
    <source>
        <dbReference type="EMBL" id="ENN71913.1"/>
    </source>
</evidence>
<evidence type="ECO:0000259" key="4">
    <source>
        <dbReference type="PROSITE" id="PS50866"/>
    </source>
</evidence>
<feature type="domain" description="ACB" evidence="5">
    <location>
        <begin position="40"/>
        <end position="133"/>
    </location>
</feature>
<feature type="region of interest" description="Disordered" evidence="3">
    <location>
        <begin position="248"/>
        <end position="289"/>
    </location>
</feature>
<dbReference type="OrthoDB" id="5839451at2759"/>
<dbReference type="PANTHER" id="PTHR22973:SF12">
    <property type="entry name" value="LD35087P"/>
    <property type="match status" value="1"/>
</dbReference>
<dbReference type="GO" id="GO:0000062">
    <property type="term" value="F:fatty-acyl-CoA binding"/>
    <property type="evidence" value="ECO:0007669"/>
    <property type="project" value="InterPro"/>
</dbReference>
<dbReference type="HOGENOM" id="CLU_048443_0_0_1"/>
<dbReference type="InterPro" id="IPR014352">
    <property type="entry name" value="FERM/acyl-CoA-bd_prot_sf"/>
</dbReference>
<keyword evidence="2" id="KW-0175">Coiled coil</keyword>
<feature type="coiled-coil region" evidence="2">
    <location>
        <begin position="140"/>
        <end position="180"/>
    </location>
</feature>
<dbReference type="Proteomes" id="UP000019118">
    <property type="component" value="Unassembled WGS sequence"/>
</dbReference>
<gene>
    <name evidence="7" type="primary">109543695</name>
    <name evidence="6" type="ORF">YQE_11450</name>
</gene>
<dbReference type="InterPro" id="IPR036598">
    <property type="entry name" value="GOLD_dom_sf"/>
</dbReference>
<dbReference type="PROSITE" id="PS51228">
    <property type="entry name" value="ACB_2"/>
    <property type="match status" value="1"/>
</dbReference>
<dbReference type="GO" id="GO:0000139">
    <property type="term" value="C:Golgi membrane"/>
    <property type="evidence" value="ECO:0007669"/>
    <property type="project" value="TreeGrafter"/>
</dbReference>
<evidence type="ECO:0000313" key="7">
    <source>
        <dbReference type="EnsemblMetazoa" id="XP_019769076.1"/>
    </source>
</evidence>
<proteinExistence type="predicted"/>
<dbReference type="SUPFAM" id="SSF101576">
    <property type="entry name" value="Supernatant protein factor (SPF), C-terminal domain"/>
    <property type="match status" value="1"/>
</dbReference>
<dbReference type="EMBL" id="KB741250">
    <property type="protein sequence ID" value="ENN71913.1"/>
    <property type="molecule type" value="Genomic_DNA"/>
</dbReference>
<dbReference type="OMA" id="SYSIWRS"/>
<evidence type="ECO:0008006" key="9">
    <source>
        <dbReference type="Google" id="ProtNLM"/>
    </source>
</evidence>
<feature type="compositionally biased region" description="Acidic residues" evidence="3">
    <location>
        <begin position="270"/>
        <end position="280"/>
    </location>
</feature>
<keyword evidence="1" id="KW-0007">Acetylation</keyword>
<dbReference type="PANTHER" id="PTHR22973">
    <property type="entry name" value="LD35087P"/>
    <property type="match status" value="1"/>
</dbReference>
<dbReference type="InterPro" id="IPR000582">
    <property type="entry name" value="Acyl-CoA-binding_protein"/>
</dbReference>
<dbReference type="Pfam" id="PF13897">
    <property type="entry name" value="GOLD_2"/>
    <property type="match status" value="1"/>
</dbReference>
<dbReference type="PROSITE" id="PS50866">
    <property type="entry name" value="GOLD"/>
    <property type="match status" value="1"/>
</dbReference>
<dbReference type="Pfam" id="PF00887">
    <property type="entry name" value="ACBP"/>
    <property type="match status" value="1"/>
</dbReference>
<reference evidence="7" key="2">
    <citation type="submission" date="2024-08" db="UniProtKB">
        <authorList>
            <consortium name="EnsemblMetazoa"/>
        </authorList>
    </citation>
    <scope>IDENTIFICATION</scope>
</reference>
<evidence type="ECO:0000256" key="1">
    <source>
        <dbReference type="ARBA" id="ARBA00022990"/>
    </source>
</evidence>
<sequence length="455" mass="52167">MAEEQLDLCNNLENLDIKQNNELPIDGIQGSNGVQNGLPLNEVYKLALSFYKDKVGKAFHFSYEDNLQLVAFSQQVGHGPLAEAISKLPPLGTLDVVGKDRREAWQKLGNLSKYQARTGFVELLSRRCLLFSAYIEAHRRERDEQSRKDKEQAIIKLAEEAEHQKQLEEEKLHIEQMQQQEAIKRQIQSALNEQTFDQFRKYASQQYPGDPEKQGSLVRQLQEQHYFQYMQQLELSQRAEALNERNILPENSELKSNGVKPLEHSISDAENPDNSEEEESNSQTESASMWTLPDIEPFKQKVAQTEGDCVVRVGHGETITIRVPTHPQGSKLFWEFATDHYDIGFGIYFEFGTPLTDEVSVHVSESDDEDVEIDEDELYADENLRCDLESGGMDLSSLTKPAVMEIVPVYRRDCQAEVYAGSHAYPGKGVYLLKFDNSYSLWRSKTLYYRIYYAN</sequence>
<accession>N6T2Y4</accession>
<dbReference type="InterPro" id="IPR035984">
    <property type="entry name" value="Acyl-CoA-binding_sf"/>
</dbReference>
<dbReference type="InterPro" id="IPR052269">
    <property type="entry name" value="Golgi-PI4KB_interaction"/>
</dbReference>
<dbReference type="FunFam" id="1.20.80.10:FF:000017">
    <property type="entry name" value="Golgi resident protein GCP60"/>
    <property type="match status" value="1"/>
</dbReference>
<evidence type="ECO:0000256" key="2">
    <source>
        <dbReference type="SAM" id="Coils"/>
    </source>
</evidence>
<evidence type="ECO:0000256" key="3">
    <source>
        <dbReference type="SAM" id="MobiDB-lite"/>
    </source>
</evidence>
<reference evidence="6 8" key="1">
    <citation type="journal article" date="2013" name="Genome Biol.">
        <title>Draft genome of the mountain pine beetle, Dendroctonus ponderosae Hopkins, a major forest pest.</title>
        <authorList>
            <person name="Keeling C.I."/>
            <person name="Yuen M.M."/>
            <person name="Liao N.Y."/>
            <person name="Docking T.R."/>
            <person name="Chan S.K."/>
            <person name="Taylor G.A."/>
            <person name="Palmquist D.L."/>
            <person name="Jackman S.D."/>
            <person name="Nguyen A."/>
            <person name="Li M."/>
            <person name="Henderson H."/>
            <person name="Janes J.K."/>
            <person name="Zhao Y."/>
            <person name="Pandoh P."/>
            <person name="Moore R."/>
            <person name="Sperling F.A."/>
            <person name="Huber D.P."/>
            <person name="Birol I."/>
            <person name="Jones S.J."/>
            <person name="Bohlmann J."/>
        </authorList>
    </citation>
    <scope>NUCLEOTIDE SEQUENCE</scope>
</reference>
<evidence type="ECO:0000313" key="8">
    <source>
        <dbReference type="Proteomes" id="UP000019118"/>
    </source>
</evidence>
<feature type="domain" description="GOLD" evidence="4">
    <location>
        <begin position="295"/>
        <end position="453"/>
    </location>
</feature>